<evidence type="ECO:0000313" key="1">
    <source>
        <dbReference type="EMBL" id="KAF3858917.1"/>
    </source>
</evidence>
<comment type="caution">
    <text evidence="1">The sequence shown here is derived from an EMBL/GenBank/DDBJ whole genome shotgun (WGS) entry which is preliminary data.</text>
</comment>
<accession>A0A7J5ZDV6</accession>
<proteinExistence type="predicted"/>
<evidence type="ECO:0000313" key="2">
    <source>
        <dbReference type="Proteomes" id="UP000518266"/>
    </source>
</evidence>
<sequence>MSDEIPSLVTKTLSSSSLPVNSSATTYRCRVAVVQSDSIKVLGCDLSVFLHVGPQVGAVLGPVAISQFDTVPPAHQLPAQWIVAHHPTIVGQEVTRLVWLIQQLQLLLQSHVLIREERPVSVSANHSTPRCAEVGPVRHKGLQSRVHVQCVAITTVTQVLNDLQALHPPSLALGSELLHSQVHFDLEELPQFDLRKQMALLGDVSRKSFSGVASLCYPGGQMPDGSV</sequence>
<reference evidence="1 2" key="1">
    <citation type="submission" date="2020-03" db="EMBL/GenBank/DDBJ databases">
        <title>Dissostichus mawsoni Genome sequencing and assembly.</title>
        <authorList>
            <person name="Park H."/>
        </authorList>
    </citation>
    <scope>NUCLEOTIDE SEQUENCE [LARGE SCALE GENOMIC DNA]</scope>
    <source>
        <strain evidence="1">DM0001</strain>
        <tissue evidence="1">Muscle</tissue>
    </source>
</reference>
<keyword evidence="2" id="KW-1185">Reference proteome</keyword>
<dbReference type="Proteomes" id="UP000518266">
    <property type="component" value="Unassembled WGS sequence"/>
</dbReference>
<dbReference type="EMBL" id="JAAKFY010000004">
    <property type="protein sequence ID" value="KAF3858917.1"/>
    <property type="molecule type" value="Genomic_DNA"/>
</dbReference>
<protein>
    <submittedName>
        <fullName evidence="1">Uncharacterized protein</fullName>
    </submittedName>
</protein>
<organism evidence="1 2">
    <name type="scientific">Dissostichus mawsoni</name>
    <name type="common">Antarctic cod</name>
    <dbReference type="NCBI Taxonomy" id="36200"/>
    <lineage>
        <taxon>Eukaryota</taxon>
        <taxon>Metazoa</taxon>
        <taxon>Chordata</taxon>
        <taxon>Craniata</taxon>
        <taxon>Vertebrata</taxon>
        <taxon>Euteleostomi</taxon>
        <taxon>Actinopterygii</taxon>
        <taxon>Neopterygii</taxon>
        <taxon>Teleostei</taxon>
        <taxon>Neoteleostei</taxon>
        <taxon>Acanthomorphata</taxon>
        <taxon>Eupercaria</taxon>
        <taxon>Perciformes</taxon>
        <taxon>Notothenioidei</taxon>
        <taxon>Nototheniidae</taxon>
        <taxon>Dissostichus</taxon>
    </lineage>
</organism>
<dbReference type="AlphaFoldDB" id="A0A7J5ZDV6"/>
<gene>
    <name evidence="1" type="ORF">F7725_012118</name>
</gene>
<name>A0A7J5ZDV6_DISMA</name>